<name>A0AAE8MTT2_9PEZI</name>
<accession>A0AAE8MTT2</accession>
<proteinExistence type="predicted"/>
<dbReference type="AlphaFoldDB" id="A0AAE8MTT2"/>
<comment type="caution">
    <text evidence="2">The sequence shown here is derived from an EMBL/GenBank/DDBJ whole genome shotgun (WGS) entry which is preliminary data.</text>
</comment>
<keyword evidence="1" id="KW-0812">Transmembrane</keyword>
<dbReference type="InterPro" id="IPR008952">
    <property type="entry name" value="Tetraspanin_EC2_sf"/>
</dbReference>
<dbReference type="EMBL" id="ONZQ02000003">
    <property type="protein sequence ID" value="SPO00020.1"/>
    <property type="molecule type" value="Genomic_DNA"/>
</dbReference>
<protein>
    <submittedName>
        <fullName evidence="2">Probable Pls1 tetraspanin</fullName>
    </submittedName>
</protein>
<keyword evidence="1" id="KW-0472">Membrane</keyword>
<gene>
    <name evidence="2" type="ORF">DNG_02872</name>
</gene>
<dbReference type="SUPFAM" id="SSF48652">
    <property type="entry name" value="Tetraspanin"/>
    <property type="match status" value="1"/>
</dbReference>
<feature type="transmembrane region" description="Helical" evidence="1">
    <location>
        <begin position="12"/>
        <end position="33"/>
    </location>
</feature>
<keyword evidence="1" id="KW-1133">Transmembrane helix</keyword>
<sequence length="224" mass="24482">MVNKILLTTVAADLLFLAAGAAMLGFCLIVRNVMDETPAEGRQAARNLLYQKFPLEAGIVNAIFIFITFVVTLPGLLTPARSWLKLSGILVTICGIFTMCMGVFLWVLTLRAGDDFFTIWMAQEPGVQDLMQTSFNCCGYFNSTSPAFVTNPTCPSPAAAALMRGCAPALTSFANIFIDDIFTALFGVVGIDVVVVMAIACLLKDRKERERYRHIDEKSGYRGI</sequence>
<feature type="transmembrane region" description="Helical" evidence="1">
    <location>
        <begin position="53"/>
        <end position="77"/>
    </location>
</feature>
<reference evidence="2" key="1">
    <citation type="submission" date="2018-03" db="EMBL/GenBank/DDBJ databases">
        <authorList>
            <person name="Guldener U."/>
        </authorList>
    </citation>
    <scope>NUCLEOTIDE SEQUENCE</scope>
</reference>
<keyword evidence="3" id="KW-1185">Reference proteome</keyword>
<evidence type="ECO:0000256" key="1">
    <source>
        <dbReference type="SAM" id="Phobius"/>
    </source>
</evidence>
<evidence type="ECO:0000313" key="2">
    <source>
        <dbReference type="EMBL" id="SPO00020.1"/>
    </source>
</evidence>
<feature type="transmembrane region" description="Helical" evidence="1">
    <location>
        <begin position="181"/>
        <end position="203"/>
    </location>
</feature>
<organism evidence="2 3">
    <name type="scientific">Cephalotrichum gorgonifer</name>
    <dbReference type="NCBI Taxonomy" id="2041049"/>
    <lineage>
        <taxon>Eukaryota</taxon>
        <taxon>Fungi</taxon>
        <taxon>Dikarya</taxon>
        <taxon>Ascomycota</taxon>
        <taxon>Pezizomycotina</taxon>
        <taxon>Sordariomycetes</taxon>
        <taxon>Hypocreomycetidae</taxon>
        <taxon>Microascales</taxon>
        <taxon>Microascaceae</taxon>
        <taxon>Cephalotrichum</taxon>
    </lineage>
</organism>
<dbReference type="GO" id="GO:0016020">
    <property type="term" value="C:membrane"/>
    <property type="evidence" value="ECO:0007669"/>
    <property type="project" value="InterPro"/>
</dbReference>
<dbReference type="Proteomes" id="UP001187682">
    <property type="component" value="Unassembled WGS sequence"/>
</dbReference>
<feature type="transmembrane region" description="Helical" evidence="1">
    <location>
        <begin position="89"/>
        <end position="108"/>
    </location>
</feature>
<evidence type="ECO:0000313" key="3">
    <source>
        <dbReference type="Proteomes" id="UP001187682"/>
    </source>
</evidence>